<reference evidence="3 4" key="1">
    <citation type="submission" date="2019-02" db="EMBL/GenBank/DDBJ databases">
        <title>Deep-cultivation of Planctomycetes and their phenomic and genomic characterization uncovers novel biology.</title>
        <authorList>
            <person name="Wiegand S."/>
            <person name="Jogler M."/>
            <person name="Boedeker C."/>
            <person name="Pinto D."/>
            <person name="Vollmers J."/>
            <person name="Rivas-Marin E."/>
            <person name="Kohn T."/>
            <person name="Peeters S.H."/>
            <person name="Heuer A."/>
            <person name="Rast P."/>
            <person name="Oberbeckmann S."/>
            <person name="Bunk B."/>
            <person name="Jeske O."/>
            <person name="Meyerdierks A."/>
            <person name="Storesund J.E."/>
            <person name="Kallscheuer N."/>
            <person name="Luecker S."/>
            <person name="Lage O.M."/>
            <person name="Pohl T."/>
            <person name="Merkel B.J."/>
            <person name="Hornburger P."/>
            <person name="Mueller R.-W."/>
            <person name="Bruemmer F."/>
            <person name="Labrenz M."/>
            <person name="Spormann A.M."/>
            <person name="Op den Camp H."/>
            <person name="Overmann J."/>
            <person name="Amann R."/>
            <person name="Jetten M.S.M."/>
            <person name="Mascher T."/>
            <person name="Medema M.H."/>
            <person name="Devos D.P."/>
            <person name="Kaster A.-K."/>
            <person name="Ovreas L."/>
            <person name="Rohde M."/>
            <person name="Galperin M.Y."/>
            <person name="Jogler C."/>
        </authorList>
    </citation>
    <scope>NUCLEOTIDE SEQUENCE [LARGE SCALE GENOMIC DNA]</scope>
    <source>
        <strain evidence="3 4">Pan216</strain>
    </source>
</reference>
<accession>A0A518AZC6</accession>
<keyword evidence="2" id="KW-0472">Membrane</keyword>
<dbReference type="OrthoDB" id="9803265at2"/>
<proteinExistence type="predicted"/>
<evidence type="ECO:0000313" key="4">
    <source>
        <dbReference type="Proteomes" id="UP000317093"/>
    </source>
</evidence>
<evidence type="ECO:0000313" key="3">
    <source>
        <dbReference type="EMBL" id="QDU60097.1"/>
    </source>
</evidence>
<feature type="transmembrane region" description="Helical" evidence="2">
    <location>
        <begin position="20"/>
        <end position="42"/>
    </location>
</feature>
<evidence type="ECO:0000256" key="1">
    <source>
        <dbReference type="SAM" id="MobiDB-lite"/>
    </source>
</evidence>
<keyword evidence="2" id="KW-1133">Transmembrane helix</keyword>
<feature type="transmembrane region" description="Helical" evidence="2">
    <location>
        <begin position="98"/>
        <end position="130"/>
    </location>
</feature>
<dbReference type="EMBL" id="CP036279">
    <property type="protein sequence ID" value="QDU60097.1"/>
    <property type="molecule type" value="Genomic_DNA"/>
</dbReference>
<keyword evidence="2" id="KW-0812">Transmembrane</keyword>
<organism evidence="3 4">
    <name type="scientific">Kolteria novifilia</name>
    <dbReference type="NCBI Taxonomy" id="2527975"/>
    <lineage>
        <taxon>Bacteria</taxon>
        <taxon>Pseudomonadati</taxon>
        <taxon>Planctomycetota</taxon>
        <taxon>Planctomycetia</taxon>
        <taxon>Kolteriales</taxon>
        <taxon>Kolteriaceae</taxon>
        <taxon>Kolteria</taxon>
    </lineage>
</organism>
<protein>
    <recommendedName>
        <fullName evidence="5">DUF4956 domain-containing protein</fullName>
    </recommendedName>
</protein>
<feature type="transmembrane region" description="Helical" evidence="2">
    <location>
        <begin position="54"/>
        <end position="86"/>
    </location>
</feature>
<dbReference type="RefSeq" id="WP_145255403.1">
    <property type="nucleotide sequence ID" value="NZ_CP036279.1"/>
</dbReference>
<sequence length="252" mass="27182">MDAFLHDMVGKSDEIKLQFVFWILIFSTFYSFLIALMYRITFKGEAYSQNFAQSIVILGVLVAIVISLIGGSVARAFGVFGALSIIRYRVPIKDPKDLTYVLAAVVIGLACGVGELFEAGVATVFLLILIRVLYDHDLWLGPTRIELPFGFTISPVTAKSRRLNIMPLKTSSTSKSSKKTTSSKSSKKNGSKSKTKSSSDASSSKDADASTKEKDATPETQVSSPEPTTPDATPPESSPEDSHEGDAKPSDG</sequence>
<dbReference type="Pfam" id="PF16316">
    <property type="entry name" value="DUF4956"/>
    <property type="match status" value="1"/>
</dbReference>
<evidence type="ECO:0000256" key="2">
    <source>
        <dbReference type="SAM" id="Phobius"/>
    </source>
</evidence>
<evidence type="ECO:0008006" key="5">
    <source>
        <dbReference type="Google" id="ProtNLM"/>
    </source>
</evidence>
<dbReference type="InterPro" id="IPR032531">
    <property type="entry name" value="DUF4956"/>
</dbReference>
<feature type="compositionally biased region" description="Basic residues" evidence="1">
    <location>
        <begin position="185"/>
        <end position="195"/>
    </location>
</feature>
<feature type="compositionally biased region" description="Low complexity" evidence="1">
    <location>
        <begin position="169"/>
        <end position="184"/>
    </location>
</feature>
<feature type="compositionally biased region" description="Basic and acidic residues" evidence="1">
    <location>
        <begin position="203"/>
        <end position="217"/>
    </location>
</feature>
<feature type="region of interest" description="Disordered" evidence="1">
    <location>
        <begin position="164"/>
        <end position="252"/>
    </location>
</feature>
<dbReference type="KEGG" id="knv:Pan216_09340"/>
<feature type="compositionally biased region" description="Basic and acidic residues" evidence="1">
    <location>
        <begin position="240"/>
        <end position="252"/>
    </location>
</feature>
<keyword evidence="4" id="KW-1185">Reference proteome</keyword>
<gene>
    <name evidence="3" type="ORF">Pan216_09340</name>
</gene>
<name>A0A518AZC6_9BACT</name>
<dbReference type="AlphaFoldDB" id="A0A518AZC6"/>
<dbReference type="Proteomes" id="UP000317093">
    <property type="component" value="Chromosome"/>
</dbReference>